<dbReference type="SUPFAM" id="SSF53098">
    <property type="entry name" value="Ribonuclease H-like"/>
    <property type="match status" value="1"/>
</dbReference>
<evidence type="ECO:0000256" key="3">
    <source>
        <dbReference type="ARBA" id="ARBA00022771"/>
    </source>
</evidence>
<dbReference type="InterPro" id="IPR052035">
    <property type="entry name" value="ZnF_BED_domain_contain"/>
</dbReference>
<keyword evidence="3" id="KW-0863">Zinc-finger</keyword>
<organism evidence="7 8">
    <name type="scientific">Rhizophagus irregularis</name>
    <dbReference type="NCBI Taxonomy" id="588596"/>
    <lineage>
        <taxon>Eukaryota</taxon>
        <taxon>Fungi</taxon>
        <taxon>Fungi incertae sedis</taxon>
        <taxon>Mucoromycota</taxon>
        <taxon>Glomeromycotina</taxon>
        <taxon>Glomeromycetes</taxon>
        <taxon>Glomerales</taxon>
        <taxon>Glomeraceae</taxon>
        <taxon>Rhizophagus</taxon>
    </lineage>
</organism>
<name>A0A2N0RVG4_9GLOM</name>
<comment type="caution">
    <text evidence="7">The sequence shown here is derived from an EMBL/GenBank/DDBJ whole genome shotgun (WGS) entry which is preliminary data.</text>
</comment>
<dbReference type="SUPFAM" id="SSF140996">
    <property type="entry name" value="Hermes dimerisation domain"/>
    <property type="match status" value="1"/>
</dbReference>
<reference evidence="7 8" key="2">
    <citation type="submission" date="2017-10" db="EMBL/GenBank/DDBJ databases">
        <title>Genome analyses suggest a sexual origin of heterokaryosis in a supposedly ancient asexual fungus.</title>
        <authorList>
            <person name="Corradi N."/>
            <person name="Sedzielewska K."/>
            <person name="Noel J."/>
            <person name="Charron P."/>
            <person name="Farinelli L."/>
            <person name="Marton T."/>
            <person name="Kruger M."/>
            <person name="Pelin A."/>
            <person name="Brachmann A."/>
            <person name="Corradi N."/>
        </authorList>
    </citation>
    <scope>NUCLEOTIDE SEQUENCE [LARGE SCALE GENOMIC DNA]</scope>
    <source>
        <strain evidence="7 8">A1</strain>
    </source>
</reference>
<dbReference type="PANTHER" id="PTHR46481:SF10">
    <property type="entry name" value="ZINC FINGER BED DOMAIN-CONTAINING PROTEIN 39"/>
    <property type="match status" value="1"/>
</dbReference>
<dbReference type="EMBL" id="LLXH01000400">
    <property type="protein sequence ID" value="PKC67300.1"/>
    <property type="molecule type" value="Genomic_DNA"/>
</dbReference>
<dbReference type="VEuPathDB" id="FungiDB:FUN_016105"/>
<dbReference type="GO" id="GO:0008270">
    <property type="term" value="F:zinc ion binding"/>
    <property type="evidence" value="ECO:0007669"/>
    <property type="project" value="UniProtKB-KW"/>
</dbReference>
<feature type="compositionally biased region" description="Basic residues" evidence="6">
    <location>
        <begin position="59"/>
        <end position="70"/>
    </location>
</feature>
<evidence type="ECO:0000256" key="6">
    <source>
        <dbReference type="SAM" id="MobiDB-lite"/>
    </source>
</evidence>
<evidence type="ECO:0000256" key="2">
    <source>
        <dbReference type="ARBA" id="ARBA00022723"/>
    </source>
</evidence>
<evidence type="ECO:0000256" key="1">
    <source>
        <dbReference type="ARBA" id="ARBA00004123"/>
    </source>
</evidence>
<dbReference type="VEuPathDB" id="FungiDB:RhiirFUN_023161"/>
<dbReference type="InterPro" id="IPR012337">
    <property type="entry name" value="RNaseH-like_sf"/>
</dbReference>
<keyword evidence="2" id="KW-0479">Metal-binding</keyword>
<protein>
    <submittedName>
        <fullName evidence="7">Uncharacterized protein</fullName>
    </submittedName>
</protein>
<evidence type="ECO:0000313" key="7">
    <source>
        <dbReference type="EMBL" id="PKC67300.1"/>
    </source>
</evidence>
<sequence>MSSEELADILQPENLETLTCGSKRPRQRVCELLNQQNLAPNGPLIELESDTDSTNNQHKTGKNNKKRNKVSTKTDLNKIADQLVLIPNAKPPGQSWIWSYFEQYEPTEQYRRIVKCLVQVQQKNGVEPCSHFMGSDNSTGNFIVHLSTHRITEESHRRRMSEIRNNNQLSQTRIDEIIRNNPDIKNSRDRKFVGILIKDNRPISICNDEGFVEFIHELDPNYQIPSDKTIQQLIAESYNQIKNLENNDGYLRMIADVETRWNSSYLAWKRLIKIKDLIDVLASTMLIDPDASTRRDGKRLKKINLTENEWQEIGKLIIILEDFAGATEYLGGSKYTTISLMYSVLAIINQKILPDDNSDVEVIDLTSQNMAFDDDVGYEDAPEDEPISGQPIRRKININMPQNCINLDKRMQIGENFDPSIKKK</sequence>
<keyword evidence="4" id="KW-0862">Zinc</keyword>
<gene>
    <name evidence="7" type="ORF">RhiirA1_509988</name>
</gene>
<accession>A0A2N0RVG4</accession>
<dbReference type="AlphaFoldDB" id="A0A2N0RVG4"/>
<evidence type="ECO:0000256" key="4">
    <source>
        <dbReference type="ARBA" id="ARBA00022833"/>
    </source>
</evidence>
<dbReference type="GO" id="GO:0005634">
    <property type="term" value="C:nucleus"/>
    <property type="evidence" value="ECO:0007669"/>
    <property type="project" value="UniProtKB-SubCell"/>
</dbReference>
<reference evidence="7 8" key="1">
    <citation type="submission" date="2017-10" db="EMBL/GenBank/DDBJ databases">
        <title>Extensive intraspecific genome diversity in a model arbuscular mycorrhizal fungus.</title>
        <authorList>
            <person name="Chen E.C.H."/>
            <person name="Morin E."/>
            <person name="Baudet D."/>
            <person name="Noel J."/>
            <person name="Ndikumana S."/>
            <person name="Charron P."/>
            <person name="St-Onge C."/>
            <person name="Giorgi J."/>
            <person name="Grigoriev I.V."/>
            <person name="Roux C."/>
            <person name="Martin F.M."/>
            <person name="Corradi N."/>
        </authorList>
    </citation>
    <scope>NUCLEOTIDE SEQUENCE [LARGE SCALE GENOMIC DNA]</scope>
    <source>
        <strain evidence="7 8">A1</strain>
    </source>
</reference>
<dbReference type="Proteomes" id="UP000232688">
    <property type="component" value="Unassembled WGS sequence"/>
</dbReference>
<dbReference type="PANTHER" id="PTHR46481">
    <property type="entry name" value="ZINC FINGER BED DOMAIN-CONTAINING PROTEIN 4"/>
    <property type="match status" value="1"/>
</dbReference>
<comment type="subcellular location">
    <subcellularLocation>
        <location evidence="1">Nucleus</location>
    </subcellularLocation>
</comment>
<evidence type="ECO:0000256" key="5">
    <source>
        <dbReference type="ARBA" id="ARBA00023242"/>
    </source>
</evidence>
<proteinExistence type="predicted"/>
<dbReference type="VEuPathDB" id="FungiDB:FUN_022911"/>
<dbReference type="VEuPathDB" id="FungiDB:FUN_011382"/>
<keyword evidence="5" id="KW-0539">Nucleus</keyword>
<feature type="region of interest" description="Disordered" evidence="6">
    <location>
        <begin position="41"/>
        <end position="72"/>
    </location>
</feature>
<dbReference type="VEuPathDB" id="FungiDB:RhiirA1_509988"/>
<dbReference type="VEuPathDB" id="FungiDB:RhiirFUN_003096"/>
<evidence type="ECO:0000313" key="8">
    <source>
        <dbReference type="Proteomes" id="UP000232688"/>
    </source>
</evidence>